<evidence type="ECO:0000256" key="12">
    <source>
        <dbReference type="ARBA" id="ARBA00023128"/>
    </source>
</evidence>
<evidence type="ECO:0000256" key="2">
    <source>
        <dbReference type="ARBA" id="ARBA00005698"/>
    </source>
</evidence>
<dbReference type="InterPro" id="IPR050269">
    <property type="entry name" value="ComplexI_Subunit6"/>
</dbReference>
<evidence type="ECO:0000256" key="8">
    <source>
        <dbReference type="ARBA" id="ARBA00022967"/>
    </source>
</evidence>
<evidence type="ECO:0000256" key="16">
    <source>
        <dbReference type="SAM" id="Phobius"/>
    </source>
</evidence>
<dbReference type="EMBL" id="OR413954">
    <property type="protein sequence ID" value="WMV00360.1"/>
    <property type="molecule type" value="Genomic_DNA"/>
</dbReference>
<evidence type="ECO:0000256" key="15">
    <source>
        <dbReference type="ARBA" id="ARBA00049551"/>
    </source>
</evidence>
<organism evidence="17">
    <name type="scientific">Maoricicada mangu</name>
    <dbReference type="NCBI Taxonomy" id="124236"/>
    <lineage>
        <taxon>Eukaryota</taxon>
        <taxon>Metazoa</taxon>
        <taxon>Ecdysozoa</taxon>
        <taxon>Arthropoda</taxon>
        <taxon>Hexapoda</taxon>
        <taxon>Insecta</taxon>
        <taxon>Pterygota</taxon>
        <taxon>Neoptera</taxon>
        <taxon>Paraneoptera</taxon>
        <taxon>Hemiptera</taxon>
        <taxon>Auchenorrhyncha</taxon>
        <taxon>Cicadoidea</taxon>
        <taxon>Cicadidae</taxon>
        <taxon>Cicadettinae</taxon>
        <taxon>Cicadettini</taxon>
        <taxon>Maoricicada</taxon>
    </lineage>
</organism>
<reference evidence="17" key="2">
    <citation type="submission" date="2023-07" db="EMBL/GenBank/DDBJ databases">
        <authorList>
            <person name="Stukel M."/>
        </authorList>
    </citation>
    <scope>NUCLEOTIDE SEQUENCE</scope>
    <source>
        <strain evidence="17">10.NZ.MC.HUT.06</strain>
    </source>
</reference>
<evidence type="ECO:0000256" key="4">
    <source>
        <dbReference type="ARBA" id="ARBA00021095"/>
    </source>
</evidence>
<feature type="transmembrane region" description="Helical" evidence="16">
    <location>
        <begin position="49"/>
        <end position="70"/>
    </location>
</feature>
<evidence type="ECO:0000256" key="9">
    <source>
        <dbReference type="ARBA" id="ARBA00022982"/>
    </source>
</evidence>
<geneLocation type="mitochondrion" evidence="17"/>
<evidence type="ECO:0000256" key="6">
    <source>
        <dbReference type="ARBA" id="ARBA00022660"/>
    </source>
</evidence>
<evidence type="ECO:0000256" key="7">
    <source>
        <dbReference type="ARBA" id="ARBA00022692"/>
    </source>
</evidence>
<evidence type="ECO:0000313" key="17">
    <source>
        <dbReference type="EMBL" id="WMV00360.1"/>
    </source>
</evidence>
<comment type="similarity">
    <text evidence="2">Belongs to the complex I subunit 6 family.</text>
</comment>
<reference evidence="17" key="1">
    <citation type="journal article" date="2022" name="Sci. Rep.">
        <title>Lack of host phylogenetic structure in the gut bacterial communities of New Zealand cicadas and their interspecific hybrids.</title>
        <authorList>
            <person name="Haji D."/>
            <person name="Vailionis J."/>
            <person name="Stukel M."/>
            <person name="Gordon E."/>
            <person name="Lemmon E.M."/>
            <person name="Lemmon A.R."/>
            <person name="Simon C."/>
        </authorList>
    </citation>
    <scope>NUCLEOTIDE SEQUENCE</scope>
    <source>
        <strain evidence="17">10.NZ.MC.HUT.06</strain>
    </source>
</reference>
<evidence type="ECO:0000256" key="1">
    <source>
        <dbReference type="ARBA" id="ARBA00004225"/>
    </source>
</evidence>
<name>A0AA51UAZ9_9HEMI</name>
<accession>A0AA51UAZ9</accession>
<dbReference type="EC" id="7.1.1.2" evidence="3"/>
<evidence type="ECO:0000256" key="11">
    <source>
        <dbReference type="ARBA" id="ARBA00023027"/>
    </source>
</evidence>
<sequence length="158" mass="18419">MKIIMFLMIIFSINFIFMKHPLSMGMILLMQTMFSCMICSFYLSCYLFSYILFLIFIGGMLILFMYMSSIASNEKFFFSTKLMMLNLLSMSLIGLFNMVDLKTLNTSNNIFTHMTYNMKMYIIPSGMMTLILTVYLLFVLIIVINILTVNMLTLRSSI</sequence>
<comment type="catalytic activity">
    <reaction evidence="15">
        <text>a ubiquinone + NADH + 5 H(+)(in) = a ubiquinol + NAD(+) + 4 H(+)(out)</text>
        <dbReference type="Rhea" id="RHEA:29091"/>
        <dbReference type="Rhea" id="RHEA-COMP:9565"/>
        <dbReference type="Rhea" id="RHEA-COMP:9566"/>
        <dbReference type="ChEBI" id="CHEBI:15378"/>
        <dbReference type="ChEBI" id="CHEBI:16389"/>
        <dbReference type="ChEBI" id="CHEBI:17976"/>
        <dbReference type="ChEBI" id="CHEBI:57540"/>
        <dbReference type="ChEBI" id="CHEBI:57945"/>
        <dbReference type="EC" id="7.1.1.2"/>
    </reaction>
</comment>
<feature type="transmembrane region" description="Helical" evidence="16">
    <location>
        <begin position="82"/>
        <end position="101"/>
    </location>
</feature>
<dbReference type="PANTHER" id="PTHR11435">
    <property type="entry name" value="NADH UBIQUINONE OXIDOREDUCTASE SUBUNIT ND6"/>
    <property type="match status" value="1"/>
</dbReference>
<proteinExistence type="inferred from homology"/>
<gene>
    <name evidence="17" type="primary">nad6</name>
</gene>
<protein>
    <recommendedName>
        <fullName evidence="4">NADH-ubiquinone oxidoreductase chain 6</fullName>
        <ecNumber evidence="3">7.1.1.2</ecNumber>
    </recommendedName>
    <alternativeName>
        <fullName evidence="14">NADH dehydrogenase subunit 6</fullName>
    </alternativeName>
</protein>
<keyword evidence="6" id="KW-0679">Respiratory chain</keyword>
<dbReference type="AlphaFoldDB" id="A0AA51UAZ9"/>
<keyword evidence="7 16" id="KW-0812">Transmembrane</keyword>
<keyword evidence="5" id="KW-0813">Transport</keyword>
<evidence type="ECO:0000256" key="14">
    <source>
        <dbReference type="ARBA" id="ARBA00031019"/>
    </source>
</evidence>
<dbReference type="PANTHER" id="PTHR11435:SF1">
    <property type="entry name" value="NADH-UBIQUINONE OXIDOREDUCTASE CHAIN 6"/>
    <property type="match status" value="1"/>
</dbReference>
<evidence type="ECO:0000256" key="10">
    <source>
        <dbReference type="ARBA" id="ARBA00022989"/>
    </source>
</evidence>
<evidence type="ECO:0000256" key="3">
    <source>
        <dbReference type="ARBA" id="ARBA00012944"/>
    </source>
</evidence>
<evidence type="ECO:0000256" key="13">
    <source>
        <dbReference type="ARBA" id="ARBA00023136"/>
    </source>
</evidence>
<dbReference type="GO" id="GO:0031966">
    <property type="term" value="C:mitochondrial membrane"/>
    <property type="evidence" value="ECO:0007669"/>
    <property type="project" value="UniProtKB-SubCell"/>
</dbReference>
<keyword evidence="8" id="KW-1278">Translocase</keyword>
<keyword evidence="13 16" id="KW-0472">Membrane</keyword>
<keyword evidence="12 17" id="KW-0496">Mitochondrion</keyword>
<keyword evidence="10 16" id="KW-1133">Transmembrane helix</keyword>
<keyword evidence="11" id="KW-0520">NAD</keyword>
<dbReference type="GO" id="GO:0008137">
    <property type="term" value="F:NADH dehydrogenase (ubiquinone) activity"/>
    <property type="evidence" value="ECO:0007669"/>
    <property type="project" value="UniProtKB-EC"/>
</dbReference>
<evidence type="ECO:0000256" key="5">
    <source>
        <dbReference type="ARBA" id="ARBA00022448"/>
    </source>
</evidence>
<keyword evidence="9" id="KW-0249">Electron transport</keyword>
<comment type="subcellular location">
    <subcellularLocation>
        <location evidence="1">Mitochondrion membrane</location>
        <topology evidence="1">Multi-pass membrane protein</topology>
    </subcellularLocation>
</comment>
<feature type="transmembrane region" description="Helical" evidence="16">
    <location>
        <begin position="121"/>
        <end position="147"/>
    </location>
</feature>